<dbReference type="Pfam" id="PF17874">
    <property type="entry name" value="TPR_MalT"/>
    <property type="match status" value="1"/>
</dbReference>
<dbReference type="SUPFAM" id="SSF46894">
    <property type="entry name" value="C-terminal effector domain of the bipartite response regulators"/>
    <property type="match status" value="1"/>
</dbReference>
<dbReference type="SUPFAM" id="SSF48452">
    <property type="entry name" value="TPR-like"/>
    <property type="match status" value="1"/>
</dbReference>
<keyword evidence="2" id="KW-0238">DNA-binding</keyword>
<dbReference type="InterPro" id="IPR036388">
    <property type="entry name" value="WH-like_DNA-bd_sf"/>
</dbReference>
<dbReference type="Gene3D" id="3.40.50.300">
    <property type="entry name" value="P-loop containing nucleotide triphosphate hydrolases"/>
    <property type="match status" value="1"/>
</dbReference>
<dbReference type="InterPro" id="IPR059106">
    <property type="entry name" value="WHD_MalT"/>
</dbReference>
<dbReference type="PANTHER" id="PTHR44688:SF16">
    <property type="entry name" value="DNA-BINDING TRANSCRIPTIONAL ACTIVATOR DEVR_DOSR"/>
    <property type="match status" value="1"/>
</dbReference>
<dbReference type="Pfam" id="PF25873">
    <property type="entry name" value="WHD_MalT"/>
    <property type="match status" value="1"/>
</dbReference>
<accession>A0ABU3EVL7</accession>
<organism evidence="5 6">
    <name type="scientific">Enterococcus hulanensis</name>
    <dbReference type="NCBI Taxonomy" id="2559929"/>
    <lineage>
        <taxon>Bacteria</taxon>
        <taxon>Bacillati</taxon>
        <taxon>Bacillota</taxon>
        <taxon>Bacilli</taxon>
        <taxon>Lactobacillales</taxon>
        <taxon>Enterococcaceae</taxon>
        <taxon>Enterococcus</taxon>
    </lineage>
</organism>
<dbReference type="InterPro" id="IPR027417">
    <property type="entry name" value="P-loop_NTPase"/>
</dbReference>
<evidence type="ECO:0000256" key="2">
    <source>
        <dbReference type="ARBA" id="ARBA00023125"/>
    </source>
</evidence>
<dbReference type="PROSITE" id="PS00622">
    <property type="entry name" value="HTH_LUXR_1"/>
    <property type="match status" value="1"/>
</dbReference>
<dbReference type="CDD" id="cd06170">
    <property type="entry name" value="LuxR_C_like"/>
    <property type="match status" value="1"/>
</dbReference>
<feature type="domain" description="HTH luxR-type" evidence="4">
    <location>
        <begin position="780"/>
        <end position="844"/>
    </location>
</feature>
<evidence type="ECO:0000256" key="3">
    <source>
        <dbReference type="ARBA" id="ARBA00023163"/>
    </source>
</evidence>
<sequence>MRPINEPNAKFYAPALAANMVARPALTKILKKAAKKRIIFVTAPDGSGKTTAVAQWLRQSEQEVLWLSLDEYDNAPTIFFHLLCERFCAVQPENQVLSDILHDPAFNANPADNTIRLLQQVNFTEQEYVLVIDDAHFLSDEKLQEAVLTVQQHFPETVSTVLITHDAIPPETLAFAGGKEACALITAKELAFTTTEIKKYFRRFNRRLTESEAALVKQTTKGWAMGVHVLASQKIDPNDQSDRALFQHYFAQSVWDLLSSDLQDFLLRTSIAAKLTPELADRLTNRTDSERLLAELATQNLFITCFNEEHYRYHPVFAAFLQERLAQREKRQVEGLYQIAADYWLEQNEVFLARGYALKSGSQERITQTNYAVVNTSGRGTNISVEEFINVFCTYSKNTLFAEKDFPYPYLYSQFVGYYFLIGDAAMTEYCLDALYASLPTIKADYPQFLADALLMAFVDYRKELPQILKEFLKSPALSKFKERLAWSTITMQLPFIHRSSRDMCGLGGFSGLKIPTAAANAILGSRGTTMLLLMQAGLLFEKNQLRKVLALLKKAGALMDQPDIDEETIFCFLMQQMALYQALGEDDRVKDAEKALTYFFKTTDNQVFRKNYQAFQTRRALRNGDPVAAKQWLAQLSEHDHSFELYRIYQHGTTARALLVLNQKAEAARFCQRLKQLAKDFRRPADLAEALILEAVLNWHTNQQDQAVDLLKEALLMMQEYDYVRVIAAEGAAVLPILERLMTLHSTKEPNLKSGFLNKVHALTQKNAQQQPGIAKNLHPVRKKLSKQQLRMLDLLAQGYKNAEIAEQTGLTIATVKYHLSAAYRKLGVTNGADAVKAARKRRILK</sequence>
<gene>
    <name evidence="5" type="ORF">P7D85_03015</name>
</gene>
<evidence type="ECO:0000256" key="1">
    <source>
        <dbReference type="ARBA" id="ARBA00023015"/>
    </source>
</evidence>
<reference evidence="5 6" key="1">
    <citation type="submission" date="2023-03" db="EMBL/GenBank/DDBJ databases">
        <authorList>
            <person name="Shen W."/>
            <person name="Cai J."/>
        </authorList>
    </citation>
    <scope>NUCLEOTIDE SEQUENCE [LARGE SCALE GENOMIC DNA]</scope>
    <source>
        <strain evidence="5 6">D6-4</strain>
    </source>
</reference>
<dbReference type="EMBL" id="JARPYI010000001">
    <property type="protein sequence ID" value="MDT2598727.1"/>
    <property type="molecule type" value="Genomic_DNA"/>
</dbReference>
<keyword evidence="1" id="KW-0805">Transcription regulation</keyword>
<proteinExistence type="predicted"/>
<evidence type="ECO:0000313" key="5">
    <source>
        <dbReference type="EMBL" id="MDT2598727.1"/>
    </source>
</evidence>
<dbReference type="Pfam" id="PF13401">
    <property type="entry name" value="AAA_22"/>
    <property type="match status" value="1"/>
</dbReference>
<keyword evidence="6" id="KW-1185">Reference proteome</keyword>
<dbReference type="Gene3D" id="1.25.40.10">
    <property type="entry name" value="Tetratricopeptide repeat domain"/>
    <property type="match status" value="1"/>
</dbReference>
<dbReference type="InterPro" id="IPR049945">
    <property type="entry name" value="AAA_22"/>
</dbReference>
<keyword evidence="3" id="KW-0804">Transcription</keyword>
<dbReference type="InterPro" id="IPR011990">
    <property type="entry name" value="TPR-like_helical_dom_sf"/>
</dbReference>
<dbReference type="InterPro" id="IPR041617">
    <property type="entry name" value="TPR_MalT"/>
</dbReference>
<dbReference type="RefSeq" id="WP_311821029.1">
    <property type="nucleotide sequence ID" value="NZ_JARPYF010000001.1"/>
</dbReference>
<dbReference type="SUPFAM" id="SSF52540">
    <property type="entry name" value="P-loop containing nucleoside triphosphate hydrolases"/>
    <property type="match status" value="1"/>
</dbReference>
<comment type="caution">
    <text evidence="5">The sequence shown here is derived from an EMBL/GenBank/DDBJ whole genome shotgun (WGS) entry which is preliminary data.</text>
</comment>
<dbReference type="PANTHER" id="PTHR44688">
    <property type="entry name" value="DNA-BINDING TRANSCRIPTIONAL ACTIVATOR DEVR_DOSR"/>
    <property type="match status" value="1"/>
</dbReference>
<evidence type="ECO:0000313" key="6">
    <source>
        <dbReference type="Proteomes" id="UP001252875"/>
    </source>
</evidence>
<dbReference type="InterPro" id="IPR000792">
    <property type="entry name" value="Tscrpt_reg_LuxR_C"/>
</dbReference>
<name>A0ABU3EVL7_9ENTE</name>
<dbReference type="Proteomes" id="UP001252875">
    <property type="component" value="Unassembled WGS sequence"/>
</dbReference>
<evidence type="ECO:0000259" key="4">
    <source>
        <dbReference type="PROSITE" id="PS50043"/>
    </source>
</evidence>
<dbReference type="SMART" id="SM00421">
    <property type="entry name" value="HTH_LUXR"/>
    <property type="match status" value="1"/>
</dbReference>
<dbReference type="Pfam" id="PF00196">
    <property type="entry name" value="GerE"/>
    <property type="match status" value="1"/>
</dbReference>
<dbReference type="PROSITE" id="PS50043">
    <property type="entry name" value="HTH_LUXR_2"/>
    <property type="match status" value="1"/>
</dbReference>
<dbReference type="PRINTS" id="PR00038">
    <property type="entry name" value="HTHLUXR"/>
</dbReference>
<protein>
    <submittedName>
        <fullName evidence="5">LuxR C-terminal-related transcriptional regulator</fullName>
    </submittedName>
</protein>
<dbReference type="InterPro" id="IPR016032">
    <property type="entry name" value="Sig_transdc_resp-reg_C-effctor"/>
</dbReference>
<dbReference type="Gene3D" id="1.10.10.10">
    <property type="entry name" value="Winged helix-like DNA-binding domain superfamily/Winged helix DNA-binding domain"/>
    <property type="match status" value="1"/>
</dbReference>